<keyword evidence="5" id="KW-0808">Transferase</keyword>
<name>A0A1U8AZA0_NELNU</name>
<dbReference type="CDD" id="cd19175">
    <property type="entry name" value="SET_ASHR3-like"/>
    <property type="match status" value="1"/>
</dbReference>
<dbReference type="GO" id="GO:0000785">
    <property type="term" value="C:chromatin"/>
    <property type="evidence" value="ECO:0000318"/>
    <property type="project" value="GO_Central"/>
</dbReference>
<organism evidence="11 12">
    <name type="scientific">Nelumbo nucifera</name>
    <name type="common">Sacred lotus</name>
    <dbReference type="NCBI Taxonomy" id="4432"/>
    <lineage>
        <taxon>Eukaryota</taxon>
        <taxon>Viridiplantae</taxon>
        <taxon>Streptophyta</taxon>
        <taxon>Embryophyta</taxon>
        <taxon>Tracheophyta</taxon>
        <taxon>Spermatophyta</taxon>
        <taxon>Magnoliopsida</taxon>
        <taxon>Proteales</taxon>
        <taxon>Nelumbonaceae</taxon>
        <taxon>Nelumbo</taxon>
    </lineage>
</organism>
<feature type="domain" description="Post-SET" evidence="9">
    <location>
        <begin position="466"/>
        <end position="482"/>
    </location>
</feature>
<dbReference type="Pfam" id="PF00856">
    <property type="entry name" value="SET"/>
    <property type="match status" value="1"/>
</dbReference>
<evidence type="ECO:0000256" key="2">
    <source>
        <dbReference type="ARBA" id="ARBA00004286"/>
    </source>
</evidence>
<dbReference type="InterPro" id="IPR006560">
    <property type="entry name" value="AWS_dom"/>
</dbReference>
<reference evidence="12" key="1">
    <citation type="submission" date="2025-08" db="UniProtKB">
        <authorList>
            <consortium name="RefSeq"/>
        </authorList>
    </citation>
    <scope>IDENTIFICATION</scope>
</reference>
<evidence type="ECO:0000256" key="4">
    <source>
        <dbReference type="ARBA" id="ARBA00022603"/>
    </source>
</evidence>
<dbReference type="PROSITE" id="PS50868">
    <property type="entry name" value="POST_SET"/>
    <property type="match status" value="1"/>
</dbReference>
<keyword evidence="11" id="KW-1185">Reference proteome</keyword>
<proteinExistence type="predicted"/>
<accession>A0A1U8AZA0</accession>
<dbReference type="InterPro" id="IPR025787">
    <property type="entry name" value="Hist-Lys_N-MeTrfase_SET2_plant"/>
</dbReference>
<keyword evidence="7" id="KW-0539">Nucleus</keyword>
<keyword evidence="4" id="KW-0489">Methyltransferase</keyword>
<comment type="subcellular location">
    <subcellularLocation>
        <location evidence="2">Chromosome</location>
    </subcellularLocation>
    <subcellularLocation>
        <location evidence="1">Nucleus</location>
    </subcellularLocation>
</comment>
<evidence type="ECO:0000259" key="8">
    <source>
        <dbReference type="PROSITE" id="PS50280"/>
    </source>
</evidence>
<dbReference type="AlphaFoldDB" id="A0A1U8AZA0"/>
<dbReference type="GO" id="GO:0046975">
    <property type="term" value="F:histone H3K36 methyltransferase activity"/>
    <property type="evidence" value="ECO:0000318"/>
    <property type="project" value="GO_Central"/>
</dbReference>
<dbReference type="InterPro" id="IPR003616">
    <property type="entry name" value="Post-SET_dom"/>
</dbReference>
<dbReference type="InterPro" id="IPR001214">
    <property type="entry name" value="SET_dom"/>
</dbReference>
<dbReference type="FunCoup" id="A0A1U8AZA0">
    <property type="interactions" value="43"/>
</dbReference>
<evidence type="ECO:0000256" key="6">
    <source>
        <dbReference type="ARBA" id="ARBA00022691"/>
    </source>
</evidence>
<dbReference type="eggNOG" id="KOG1081">
    <property type="taxonomic scope" value="Eukaryota"/>
</dbReference>
<dbReference type="GO" id="GO:0006355">
    <property type="term" value="P:regulation of DNA-templated transcription"/>
    <property type="evidence" value="ECO:0000318"/>
    <property type="project" value="GO_Central"/>
</dbReference>
<evidence type="ECO:0000256" key="3">
    <source>
        <dbReference type="ARBA" id="ARBA00022454"/>
    </source>
</evidence>
<dbReference type="GO" id="GO:0005634">
    <property type="term" value="C:nucleus"/>
    <property type="evidence" value="ECO:0000318"/>
    <property type="project" value="GO_Central"/>
</dbReference>
<dbReference type="PROSITE" id="PS51578">
    <property type="entry name" value="SAM_MT43_SET2_2"/>
    <property type="match status" value="1"/>
</dbReference>
<dbReference type="InterPro" id="IPR013083">
    <property type="entry name" value="Znf_RING/FYVE/PHD"/>
</dbReference>
<dbReference type="SMART" id="SM00570">
    <property type="entry name" value="AWS"/>
    <property type="match status" value="1"/>
</dbReference>
<dbReference type="GO" id="GO:0032259">
    <property type="term" value="P:methylation"/>
    <property type="evidence" value="ECO:0007669"/>
    <property type="project" value="UniProtKB-KW"/>
</dbReference>
<keyword evidence="3" id="KW-0158">Chromosome</keyword>
<evidence type="ECO:0000256" key="1">
    <source>
        <dbReference type="ARBA" id="ARBA00004123"/>
    </source>
</evidence>
<dbReference type="OMA" id="KCHCGAP"/>
<dbReference type="PANTHER" id="PTHR22884">
    <property type="entry name" value="SET DOMAIN PROTEINS"/>
    <property type="match status" value="1"/>
</dbReference>
<evidence type="ECO:0000259" key="9">
    <source>
        <dbReference type="PROSITE" id="PS50868"/>
    </source>
</evidence>
<dbReference type="SMART" id="SM00317">
    <property type="entry name" value="SET"/>
    <property type="match status" value="1"/>
</dbReference>
<dbReference type="KEGG" id="nnu:104605407"/>
<dbReference type="InterPro" id="IPR050777">
    <property type="entry name" value="SET2_Histone-Lys_MeTrsfase"/>
</dbReference>
<dbReference type="PROSITE" id="PS50280">
    <property type="entry name" value="SET"/>
    <property type="match status" value="1"/>
</dbReference>
<feature type="domain" description="SET" evidence="8">
    <location>
        <begin position="343"/>
        <end position="460"/>
    </location>
</feature>
<keyword evidence="6" id="KW-0949">S-adenosyl-L-methionine</keyword>
<evidence type="ECO:0000256" key="5">
    <source>
        <dbReference type="ARBA" id="ARBA00022679"/>
    </source>
</evidence>
<dbReference type="InterPro" id="IPR046341">
    <property type="entry name" value="SET_dom_sf"/>
</dbReference>
<dbReference type="FunFam" id="2.170.270.10:FF:000043">
    <property type="entry name" value="Histone-lysine N-methyltransferase"/>
    <property type="match status" value="1"/>
</dbReference>
<dbReference type="STRING" id="4432.A0A1U8AZA0"/>
<evidence type="ECO:0000313" key="12">
    <source>
        <dbReference type="RefSeq" id="XP_010268460.1"/>
    </source>
</evidence>
<gene>
    <name evidence="12" type="primary">LOC104605407</name>
</gene>
<dbReference type="OrthoDB" id="422362at2759"/>
<dbReference type="Proteomes" id="UP000189703">
    <property type="component" value="Unplaced"/>
</dbReference>
<evidence type="ECO:0000256" key="7">
    <source>
        <dbReference type="ARBA" id="ARBA00023242"/>
    </source>
</evidence>
<feature type="domain" description="AWS" evidence="10">
    <location>
        <begin position="300"/>
        <end position="343"/>
    </location>
</feature>
<dbReference type="PROSITE" id="PS51215">
    <property type="entry name" value="AWS"/>
    <property type="match status" value="1"/>
</dbReference>
<dbReference type="SUPFAM" id="SSF82199">
    <property type="entry name" value="SET domain"/>
    <property type="match status" value="1"/>
</dbReference>
<dbReference type="InterPro" id="IPR047893">
    <property type="entry name" value="ASHR3-like_SET"/>
</dbReference>
<evidence type="ECO:0000259" key="10">
    <source>
        <dbReference type="PROSITE" id="PS51215"/>
    </source>
</evidence>
<protein>
    <submittedName>
        <fullName evidence="12">Histone-lysine N-methyltransferase ASHR3 isoform X1</fullName>
    </submittedName>
</protein>
<dbReference type="Gene3D" id="3.30.40.10">
    <property type="entry name" value="Zinc/RING finger domain, C3HC4 (zinc finger)"/>
    <property type="match status" value="1"/>
</dbReference>
<dbReference type="Gene3D" id="2.170.270.10">
    <property type="entry name" value="SET domain"/>
    <property type="match status" value="1"/>
</dbReference>
<evidence type="ECO:0000313" key="11">
    <source>
        <dbReference type="Proteomes" id="UP000189703"/>
    </source>
</evidence>
<sequence length="521" mass="59868">MPNLDVFNSSSLALPHCPNLLSVSDFCDSSDSLYPSSVQSETLEKKNGWCCSWEQRRRYPNGSKEGIAGRNGLGIKFVRRDSKRLARGEMERTKKAVMGKSLEDHVKAWAEKKVASGVPEKECFLPFLVNATKMVECCLCCKVVYPGDELSCSVRGCQEVYHLKCAKERLGFSSSKSFKCPQHACFVCKQKGHWCCVRCTIASHTKCAPWPEDVICLTNQQRRAVCWRHSTNWKLEKKHAVPTNDIEEIFSRLPLPYVEEEFKIDTIWKDLMENKMEPTPYVHIRRNVYLIKKKRDDADADMGCTNCSTMCSEDCVCRVQCISCSKSCHCSEACTNRPFRKEKKIKIVKTQYCGWGVVAAEFIKKGDFVIEYIGEVINDALCEQRLWDMKFRGDQNFYMCEIRKDFTIDATFKGNASRFLNHSCDPNCKLEKWQVDGETRVGVFAARSINVGEPLTYDYRFVHFGPKVECYCGAPNCQGFLGTKRKIEGFIETKRKIYKVDLCWGSKRRRSSMRYLAIMHQ</sequence>
<dbReference type="SMART" id="SM00508">
    <property type="entry name" value="PostSET"/>
    <property type="match status" value="1"/>
</dbReference>
<dbReference type="GeneID" id="104605407"/>
<dbReference type="RefSeq" id="XP_010268460.1">
    <property type="nucleotide sequence ID" value="XM_010270158.2"/>
</dbReference>
<dbReference type="InParanoid" id="A0A1U8AZA0"/>